<name>A0A8J5S9A9_ZIZPA</name>
<sequence>MAITGNNKKNTFAFASFPVPIHRVRRFRVACSARGSLSSSSLDSSINSHLKRMTRSLLSPRLCPAGHCTLLAIPLPSHTPHTSLSSNTSKSACTCLAGSQLASSDALASRLPEQTRANNLLLLLALFPRGVEVASQPAPSSSFTMRRRGGGGSVATSRPPLPATFLVVVLLLVVNEIATFGYGCRALKADGAVAGAGARAGTPRHGDTVLMRAAPPGPGVAEPAVYGESKRMVPQGPNPLHN</sequence>
<evidence type="ECO:0000313" key="3">
    <source>
        <dbReference type="EMBL" id="KAG8071591.1"/>
    </source>
</evidence>
<organism evidence="3 4">
    <name type="scientific">Zizania palustris</name>
    <name type="common">Northern wild rice</name>
    <dbReference type="NCBI Taxonomy" id="103762"/>
    <lineage>
        <taxon>Eukaryota</taxon>
        <taxon>Viridiplantae</taxon>
        <taxon>Streptophyta</taxon>
        <taxon>Embryophyta</taxon>
        <taxon>Tracheophyta</taxon>
        <taxon>Spermatophyta</taxon>
        <taxon>Magnoliopsida</taxon>
        <taxon>Liliopsida</taxon>
        <taxon>Poales</taxon>
        <taxon>Poaceae</taxon>
        <taxon>BOP clade</taxon>
        <taxon>Oryzoideae</taxon>
        <taxon>Oryzeae</taxon>
        <taxon>Zizaniinae</taxon>
        <taxon>Zizania</taxon>
    </lineage>
</organism>
<dbReference type="OrthoDB" id="753861at2759"/>
<reference evidence="3" key="2">
    <citation type="submission" date="2021-02" db="EMBL/GenBank/DDBJ databases">
        <authorList>
            <person name="Kimball J.A."/>
            <person name="Haas M.W."/>
            <person name="Macchietto M."/>
            <person name="Kono T."/>
            <person name="Duquette J."/>
            <person name="Shao M."/>
        </authorList>
    </citation>
    <scope>NUCLEOTIDE SEQUENCE</scope>
    <source>
        <tissue evidence="3">Fresh leaf tissue</tissue>
    </source>
</reference>
<dbReference type="Proteomes" id="UP000729402">
    <property type="component" value="Unassembled WGS sequence"/>
</dbReference>
<accession>A0A8J5S9A9</accession>
<dbReference type="AlphaFoldDB" id="A0A8J5S9A9"/>
<dbReference type="EMBL" id="JAAALK010002057">
    <property type="protein sequence ID" value="KAG8037924.1"/>
    <property type="molecule type" value="Genomic_DNA"/>
</dbReference>
<feature type="region of interest" description="Disordered" evidence="1">
    <location>
        <begin position="137"/>
        <end position="156"/>
    </location>
</feature>
<dbReference type="EMBL" id="JAAALK010000283">
    <property type="protein sequence ID" value="KAG8071591.1"/>
    <property type="molecule type" value="Genomic_DNA"/>
</dbReference>
<proteinExistence type="predicted"/>
<keyword evidence="4" id="KW-1185">Reference proteome</keyword>
<evidence type="ECO:0000256" key="1">
    <source>
        <dbReference type="SAM" id="MobiDB-lite"/>
    </source>
</evidence>
<comment type="caution">
    <text evidence="3">The sequence shown here is derived from an EMBL/GenBank/DDBJ whole genome shotgun (WGS) entry which is preliminary data.</text>
</comment>
<evidence type="ECO:0000313" key="2">
    <source>
        <dbReference type="EMBL" id="KAG8037924.1"/>
    </source>
</evidence>
<gene>
    <name evidence="3" type="ORF">GUJ93_ZPchr0006g41632</name>
    <name evidence="2" type="ORF">GUJ93_ZPchr0024g29076</name>
</gene>
<evidence type="ECO:0000313" key="4">
    <source>
        <dbReference type="Proteomes" id="UP000729402"/>
    </source>
</evidence>
<reference evidence="3" key="1">
    <citation type="journal article" date="2021" name="bioRxiv">
        <title>Whole Genome Assembly and Annotation of Northern Wild Rice, Zizania palustris L., Supports a Whole Genome Duplication in the Zizania Genus.</title>
        <authorList>
            <person name="Haas M."/>
            <person name="Kono T."/>
            <person name="Macchietto M."/>
            <person name="Millas R."/>
            <person name="McGilp L."/>
            <person name="Shao M."/>
            <person name="Duquette J."/>
            <person name="Hirsch C.N."/>
            <person name="Kimball J."/>
        </authorList>
    </citation>
    <scope>NUCLEOTIDE SEQUENCE</scope>
    <source>
        <tissue evidence="3">Fresh leaf tissue</tissue>
    </source>
</reference>
<protein>
    <submittedName>
        <fullName evidence="3">Uncharacterized protein</fullName>
    </submittedName>
</protein>